<gene>
    <name evidence="2" type="ORF">SAMN05660776_2902</name>
</gene>
<feature type="region of interest" description="Disordered" evidence="1">
    <location>
        <begin position="14"/>
        <end position="36"/>
    </location>
</feature>
<sequence length="82" mass="9639">MLYTIEIMSRSKRKTPILPNCQASSEKSEKQKANRKLRRIVKEKLAVPDEELPHKKEISNIWNWGKDGKTFRADLTNKEKTK</sequence>
<evidence type="ECO:0000256" key="1">
    <source>
        <dbReference type="SAM" id="MobiDB-lite"/>
    </source>
</evidence>
<dbReference type="AlphaFoldDB" id="A0A1T5DZR6"/>
<proteinExistence type="predicted"/>
<evidence type="ECO:0000313" key="2">
    <source>
        <dbReference type="EMBL" id="SKB77020.1"/>
    </source>
</evidence>
<dbReference type="EMBL" id="FUYY01000007">
    <property type="protein sequence ID" value="SKB77020.1"/>
    <property type="molecule type" value="Genomic_DNA"/>
</dbReference>
<evidence type="ECO:0000313" key="3">
    <source>
        <dbReference type="Proteomes" id="UP000190230"/>
    </source>
</evidence>
<keyword evidence="3" id="KW-1185">Reference proteome</keyword>
<protein>
    <submittedName>
        <fullName evidence="2">Uncharacterized protein</fullName>
    </submittedName>
</protein>
<accession>A0A1T5DZR6</accession>
<dbReference type="STRING" id="241145.SAMN05660776_2902"/>
<name>A0A1T5DZR6_9FLAO</name>
<organism evidence="2 3">
    <name type="scientific">Salegentibacter holothuriorum</name>
    <dbReference type="NCBI Taxonomy" id="241145"/>
    <lineage>
        <taxon>Bacteria</taxon>
        <taxon>Pseudomonadati</taxon>
        <taxon>Bacteroidota</taxon>
        <taxon>Flavobacteriia</taxon>
        <taxon>Flavobacteriales</taxon>
        <taxon>Flavobacteriaceae</taxon>
        <taxon>Salegentibacter</taxon>
    </lineage>
</organism>
<reference evidence="3" key="1">
    <citation type="submission" date="2017-02" db="EMBL/GenBank/DDBJ databases">
        <authorList>
            <person name="Varghese N."/>
            <person name="Submissions S."/>
        </authorList>
    </citation>
    <scope>NUCLEOTIDE SEQUENCE [LARGE SCALE GENOMIC DNA]</scope>
    <source>
        <strain evidence="3">DSM 23405</strain>
    </source>
</reference>
<dbReference type="Proteomes" id="UP000190230">
    <property type="component" value="Unassembled WGS sequence"/>
</dbReference>